<sequence length="133" mass="14543">MPKVQDQHEKFPVVYVIDDPVIADPNPKFAATVLELNTPLWTRFLGQSTDRVAHRGSSAANLSDEVLVSDLFGLITRRGGRSNISLILQCLQSTIIELRRHNDSTTARPARGNLDGLALRSGNVVTLLIAELG</sequence>
<organism evidence="1 2">
    <name type="scientific">Brevibacterium aurantiacum</name>
    <dbReference type="NCBI Taxonomy" id="273384"/>
    <lineage>
        <taxon>Bacteria</taxon>
        <taxon>Bacillati</taxon>
        <taxon>Actinomycetota</taxon>
        <taxon>Actinomycetes</taxon>
        <taxon>Micrococcales</taxon>
        <taxon>Brevibacteriaceae</taxon>
        <taxon>Brevibacterium</taxon>
    </lineage>
</organism>
<proteinExistence type="predicted"/>
<name>A0A2H1KRW2_BREAU</name>
<gene>
    <name evidence="1" type="ORF">BAUR920_03525</name>
</gene>
<dbReference type="EMBL" id="FXZG01000037">
    <property type="protein sequence ID" value="SMY02457.1"/>
    <property type="molecule type" value="Genomic_DNA"/>
</dbReference>
<evidence type="ECO:0000313" key="2">
    <source>
        <dbReference type="Proteomes" id="UP000234289"/>
    </source>
</evidence>
<protein>
    <submittedName>
        <fullName evidence="1">Uncharacterized protein</fullName>
    </submittedName>
</protein>
<reference evidence="2" key="1">
    <citation type="submission" date="2017-03" db="EMBL/GenBank/DDBJ databases">
        <authorList>
            <person name="Monnet C."/>
        </authorList>
    </citation>
    <scope>NUCLEOTIDE SEQUENCE [LARGE SCALE GENOMIC DNA]</scope>
    <source>
        <strain evidence="2">CNRZ 920</strain>
    </source>
</reference>
<dbReference type="AlphaFoldDB" id="A0A2H1KRW2"/>
<dbReference type="Proteomes" id="UP000234289">
    <property type="component" value="Unassembled WGS sequence"/>
</dbReference>
<evidence type="ECO:0000313" key="1">
    <source>
        <dbReference type="EMBL" id="SMY02457.1"/>
    </source>
</evidence>
<accession>A0A2H1KRW2</accession>